<reference evidence="2" key="1">
    <citation type="submission" date="2022-10" db="EMBL/GenBank/DDBJ databases">
        <title>Genome assembly of Pristionchus species.</title>
        <authorList>
            <person name="Yoshida K."/>
            <person name="Sommer R.J."/>
        </authorList>
    </citation>
    <scope>NUCLEOTIDE SEQUENCE [LARGE SCALE GENOMIC DNA]</scope>
    <source>
        <strain evidence="2">RS5460</strain>
    </source>
</reference>
<dbReference type="EMBL" id="BTRK01000005">
    <property type="protein sequence ID" value="GMR52642.1"/>
    <property type="molecule type" value="Genomic_DNA"/>
</dbReference>
<dbReference type="Proteomes" id="UP001328107">
    <property type="component" value="Unassembled WGS sequence"/>
</dbReference>
<accession>A0AAN5CZ23</accession>
<organism evidence="1 2">
    <name type="scientific">Pristionchus mayeri</name>
    <dbReference type="NCBI Taxonomy" id="1317129"/>
    <lineage>
        <taxon>Eukaryota</taxon>
        <taxon>Metazoa</taxon>
        <taxon>Ecdysozoa</taxon>
        <taxon>Nematoda</taxon>
        <taxon>Chromadorea</taxon>
        <taxon>Rhabditida</taxon>
        <taxon>Rhabditina</taxon>
        <taxon>Diplogasteromorpha</taxon>
        <taxon>Diplogasteroidea</taxon>
        <taxon>Neodiplogasteridae</taxon>
        <taxon>Pristionchus</taxon>
    </lineage>
</organism>
<evidence type="ECO:0000313" key="1">
    <source>
        <dbReference type="EMBL" id="GMR52642.1"/>
    </source>
</evidence>
<feature type="non-terminal residue" evidence="1">
    <location>
        <position position="133"/>
    </location>
</feature>
<name>A0AAN5CZ23_9BILA</name>
<sequence length="133" mass="15345">MRATSRLPCGHHRSLCHSALRNRQMGEVFPLDCRFLGIDGLGWFAHLHIQQGNSPDATKVLVDGFNERRLPYFLCREKPGRSQLCDYPLSATLHNSSTSTDFSRKIQNGQFRLCDVLIHLFIYLSRKYRLSVH</sequence>
<evidence type="ECO:0000313" key="2">
    <source>
        <dbReference type="Proteomes" id="UP001328107"/>
    </source>
</evidence>
<dbReference type="AlphaFoldDB" id="A0AAN5CZ23"/>
<gene>
    <name evidence="1" type="ORF">PMAYCL1PPCAC_22837</name>
</gene>
<protein>
    <submittedName>
        <fullName evidence="1">Uncharacterized protein</fullName>
    </submittedName>
</protein>
<proteinExistence type="predicted"/>
<keyword evidence="2" id="KW-1185">Reference proteome</keyword>
<comment type="caution">
    <text evidence="1">The sequence shown here is derived from an EMBL/GenBank/DDBJ whole genome shotgun (WGS) entry which is preliminary data.</text>
</comment>